<evidence type="ECO:0000256" key="2">
    <source>
        <dbReference type="SAM" id="Phobius"/>
    </source>
</evidence>
<evidence type="ECO:0000313" key="5">
    <source>
        <dbReference type="Proteomes" id="UP000694555"/>
    </source>
</evidence>
<keyword evidence="5" id="KW-1185">Reference proteome</keyword>
<feature type="transmembrane region" description="Helical" evidence="2">
    <location>
        <begin position="182"/>
        <end position="202"/>
    </location>
</feature>
<dbReference type="Ensembl" id="ENSBJAT00000007176.1">
    <property type="protein sequence ID" value="ENSBJAP00000006972.1"/>
    <property type="gene ID" value="ENSBJAG00000004971.1"/>
</dbReference>
<keyword evidence="2" id="KW-1133">Transmembrane helix</keyword>
<organism evidence="4 5">
    <name type="scientific">Buteo japonicus</name>
    <dbReference type="NCBI Taxonomy" id="224669"/>
    <lineage>
        <taxon>Eukaryota</taxon>
        <taxon>Metazoa</taxon>
        <taxon>Chordata</taxon>
        <taxon>Craniata</taxon>
        <taxon>Vertebrata</taxon>
        <taxon>Euteleostomi</taxon>
        <taxon>Archelosauria</taxon>
        <taxon>Archosauria</taxon>
        <taxon>Dinosauria</taxon>
        <taxon>Saurischia</taxon>
        <taxon>Theropoda</taxon>
        <taxon>Coelurosauria</taxon>
        <taxon>Aves</taxon>
        <taxon>Neognathae</taxon>
        <taxon>Neoaves</taxon>
        <taxon>Telluraves</taxon>
        <taxon>Accipitrimorphae</taxon>
        <taxon>Accipitriformes</taxon>
        <taxon>Accipitridae</taxon>
        <taxon>Accipitrinae</taxon>
        <taxon>Buteo</taxon>
    </lineage>
</organism>
<keyword evidence="2" id="KW-0472">Membrane</keyword>
<feature type="domain" description="Prenyltransferase alpha-alpha toroid" evidence="3">
    <location>
        <begin position="50"/>
        <end position="175"/>
    </location>
</feature>
<dbReference type="Pfam" id="PF00432">
    <property type="entry name" value="Prenyltrans"/>
    <property type="match status" value="1"/>
</dbReference>
<reference evidence="4" key="2">
    <citation type="submission" date="2025-09" db="UniProtKB">
        <authorList>
            <consortium name="Ensembl"/>
        </authorList>
    </citation>
    <scope>IDENTIFICATION</scope>
</reference>
<dbReference type="InterPro" id="IPR001330">
    <property type="entry name" value="Prenyltrans"/>
</dbReference>
<reference evidence="4" key="1">
    <citation type="submission" date="2025-08" db="UniProtKB">
        <authorList>
            <consortium name="Ensembl"/>
        </authorList>
    </citation>
    <scope>IDENTIFICATION</scope>
</reference>
<protein>
    <recommendedName>
        <fullName evidence="3">Prenyltransferase alpha-alpha toroid domain-containing protein</fullName>
    </recommendedName>
</protein>
<dbReference type="SUPFAM" id="SSF48239">
    <property type="entry name" value="Terpenoid cyclases/Protein prenyltransferases"/>
    <property type="match status" value="1"/>
</dbReference>
<name>A0A8C0ATT6_9AVES</name>
<proteinExistence type="predicted"/>
<dbReference type="InterPro" id="IPR008930">
    <property type="entry name" value="Terpenoid_cyclase/PrenylTrfase"/>
</dbReference>
<dbReference type="Proteomes" id="UP000694555">
    <property type="component" value="Unplaced"/>
</dbReference>
<sequence>MYYLSINLKVAGLALESPRPGKQTWRGSFTCKEAVAVFPRGSLDRSLPSECLRTSSVTWGRTAVALVGRLHRLKADEILAFVKSHQHGCGGASASTGHDPRLLSTLSTCSTGNVDFGVVMTQSVRWESSVGERATRFSLCAAAVLALVGKLDALDLGKQKGLFCSCVSSGGRFGCDLQAGQVSFLLVSRFVFWVWFFLYGGAFN</sequence>
<evidence type="ECO:0000313" key="4">
    <source>
        <dbReference type="Ensembl" id="ENSBJAP00000006972.1"/>
    </source>
</evidence>
<dbReference type="Gene3D" id="1.50.10.20">
    <property type="match status" value="1"/>
</dbReference>
<dbReference type="AlphaFoldDB" id="A0A8C0ATT6"/>
<accession>A0A8C0ATT6</accession>
<evidence type="ECO:0000256" key="1">
    <source>
        <dbReference type="ARBA" id="ARBA00022737"/>
    </source>
</evidence>
<keyword evidence="2" id="KW-0812">Transmembrane</keyword>
<keyword evidence="1" id="KW-0677">Repeat</keyword>
<evidence type="ECO:0000259" key="3">
    <source>
        <dbReference type="Pfam" id="PF00432"/>
    </source>
</evidence>
<dbReference type="GO" id="GO:0003824">
    <property type="term" value="F:catalytic activity"/>
    <property type="evidence" value="ECO:0007669"/>
    <property type="project" value="InterPro"/>
</dbReference>